<dbReference type="AlphaFoldDB" id="A0A3P7L6Y8"/>
<dbReference type="FunFam" id="2.60.40.10:FF:000130">
    <property type="entry name" value="Hemicentin 1"/>
    <property type="match status" value="1"/>
</dbReference>
<keyword evidence="1" id="KW-0732">Signal</keyword>
<dbReference type="Gene3D" id="2.60.40.10">
    <property type="entry name" value="Immunoglobulins"/>
    <property type="match status" value="3"/>
</dbReference>
<dbReference type="GO" id="GO:0007156">
    <property type="term" value="P:homophilic cell adhesion via plasma membrane adhesion molecules"/>
    <property type="evidence" value="ECO:0007669"/>
    <property type="project" value="TreeGrafter"/>
</dbReference>
<dbReference type="InterPro" id="IPR050958">
    <property type="entry name" value="Cell_Adh-Cytoskel_Orgn"/>
</dbReference>
<organism evidence="5 6">
    <name type="scientific">Strongylus vulgaris</name>
    <name type="common">Blood worm</name>
    <dbReference type="NCBI Taxonomy" id="40348"/>
    <lineage>
        <taxon>Eukaryota</taxon>
        <taxon>Metazoa</taxon>
        <taxon>Ecdysozoa</taxon>
        <taxon>Nematoda</taxon>
        <taxon>Chromadorea</taxon>
        <taxon>Rhabditida</taxon>
        <taxon>Rhabditina</taxon>
        <taxon>Rhabditomorpha</taxon>
        <taxon>Strongyloidea</taxon>
        <taxon>Strongylidae</taxon>
        <taxon>Strongylus</taxon>
    </lineage>
</organism>
<dbReference type="PANTHER" id="PTHR45080:SF8">
    <property type="entry name" value="IG-LIKE DOMAIN-CONTAINING PROTEIN"/>
    <property type="match status" value="1"/>
</dbReference>
<dbReference type="InterPro" id="IPR003599">
    <property type="entry name" value="Ig_sub"/>
</dbReference>
<protein>
    <recommendedName>
        <fullName evidence="4">Ig-like domain-containing protein</fullName>
    </recommendedName>
</protein>
<dbReference type="Proteomes" id="UP000270094">
    <property type="component" value="Unassembled WGS sequence"/>
</dbReference>
<dbReference type="InterPro" id="IPR007110">
    <property type="entry name" value="Ig-like_dom"/>
</dbReference>
<evidence type="ECO:0000256" key="2">
    <source>
        <dbReference type="ARBA" id="ARBA00023157"/>
    </source>
</evidence>
<evidence type="ECO:0000256" key="1">
    <source>
        <dbReference type="ARBA" id="ARBA00022729"/>
    </source>
</evidence>
<gene>
    <name evidence="5" type="ORF">SVUK_LOCUS10110</name>
</gene>
<evidence type="ECO:0000313" key="5">
    <source>
        <dbReference type="EMBL" id="VDM75112.1"/>
    </source>
</evidence>
<keyword evidence="6" id="KW-1185">Reference proteome</keyword>
<keyword evidence="2" id="KW-1015">Disulfide bond</keyword>
<dbReference type="SMART" id="SM00408">
    <property type="entry name" value="IGc2"/>
    <property type="match status" value="1"/>
</dbReference>
<dbReference type="OrthoDB" id="5985519at2759"/>
<keyword evidence="3" id="KW-0393">Immunoglobulin domain</keyword>
<reference evidence="5 6" key="1">
    <citation type="submission" date="2018-11" db="EMBL/GenBank/DDBJ databases">
        <authorList>
            <consortium name="Pathogen Informatics"/>
        </authorList>
    </citation>
    <scope>NUCLEOTIDE SEQUENCE [LARGE SCALE GENOMIC DNA]</scope>
</reference>
<evidence type="ECO:0000259" key="4">
    <source>
        <dbReference type="PROSITE" id="PS50835"/>
    </source>
</evidence>
<feature type="domain" description="Ig-like" evidence="4">
    <location>
        <begin position="65"/>
        <end position="156"/>
    </location>
</feature>
<dbReference type="SMART" id="SM00409">
    <property type="entry name" value="IG"/>
    <property type="match status" value="1"/>
</dbReference>
<feature type="domain" description="Ig-like" evidence="4">
    <location>
        <begin position="1"/>
        <end position="60"/>
    </location>
</feature>
<proteinExistence type="predicted"/>
<name>A0A3P7L6Y8_STRVU</name>
<dbReference type="InterPro" id="IPR013098">
    <property type="entry name" value="Ig_I-set"/>
</dbReference>
<accession>A0A3P7L6Y8</accession>
<sequence>MCDLNHTDSPVDIEWQKAGQTITQQTLRDDSYLQAKSSDKKYTCIVRNAAGEARKTFDLKVLVPPSINELSSSESLQNVIPGSRLSLDCIVDGDPFPEISWTRDDVPIEDGESYKIINQKETVVITKVDGQSAGKYTCHASNKAGNATRDFVVRLTEMPRFLDMSNVNPSIIIGRPLILDCSVSGTPKPTITWMKVCIFSKADSSDRGSK</sequence>
<feature type="domain" description="Ig-like" evidence="4">
    <location>
        <begin position="159"/>
        <end position="195"/>
    </location>
</feature>
<dbReference type="EMBL" id="UYYB01094940">
    <property type="protein sequence ID" value="VDM75112.1"/>
    <property type="molecule type" value="Genomic_DNA"/>
</dbReference>
<dbReference type="InterPro" id="IPR013783">
    <property type="entry name" value="Ig-like_fold"/>
</dbReference>
<evidence type="ECO:0000256" key="3">
    <source>
        <dbReference type="ARBA" id="ARBA00023319"/>
    </source>
</evidence>
<dbReference type="PROSITE" id="PS50835">
    <property type="entry name" value="IG_LIKE"/>
    <property type="match status" value="3"/>
</dbReference>
<dbReference type="InterPro" id="IPR036179">
    <property type="entry name" value="Ig-like_dom_sf"/>
</dbReference>
<dbReference type="GO" id="GO:0005886">
    <property type="term" value="C:plasma membrane"/>
    <property type="evidence" value="ECO:0007669"/>
    <property type="project" value="TreeGrafter"/>
</dbReference>
<dbReference type="InterPro" id="IPR003598">
    <property type="entry name" value="Ig_sub2"/>
</dbReference>
<dbReference type="Pfam" id="PF07679">
    <property type="entry name" value="I-set"/>
    <property type="match status" value="1"/>
</dbReference>
<dbReference type="SUPFAM" id="SSF48726">
    <property type="entry name" value="Immunoglobulin"/>
    <property type="match status" value="3"/>
</dbReference>
<dbReference type="PANTHER" id="PTHR45080">
    <property type="entry name" value="CONTACTIN 5"/>
    <property type="match status" value="1"/>
</dbReference>
<evidence type="ECO:0000313" key="6">
    <source>
        <dbReference type="Proteomes" id="UP000270094"/>
    </source>
</evidence>